<dbReference type="PROSITE" id="PS50267">
    <property type="entry name" value="NA_NEUROTRAN_SYMP_3"/>
    <property type="match status" value="1"/>
</dbReference>
<feature type="transmembrane region" description="Helical" evidence="6">
    <location>
        <begin position="343"/>
        <end position="365"/>
    </location>
</feature>
<comment type="subcellular location">
    <subcellularLocation>
        <location evidence="1">Membrane</location>
        <topology evidence="1">Multi-pass membrane protein</topology>
    </subcellularLocation>
</comment>
<dbReference type="AlphaFoldDB" id="A0A4Z0GXM7"/>
<evidence type="ECO:0000313" key="8">
    <source>
        <dbReference type="Proteomes" id="UP000297982"/>
    </source>
</evidence>
<dbReference type="PANTHER" id="PTHR42948">
    <property type="entry name" value="TRANSPORTER"/>
    <property type="match status" value="1"/>
</dbReference>
<organism evidence="7 8">
    <name type="scientific">Halobacillus salinus</name>
    <dbReference type="NCBI Taxonomy" id="192814"/>
    <lineage>
        <taxon>Bacteria</taxon>
        <taxon>Bacillati</taxon>
        <taxon>Bacillota</taxon>
        <taxon>Bacilli</taxon>
        <taxon>Bacillales</taxon>
        <taxon>Bacillaceae</taxon>
        <taxon>Halobacillus</taxon>
    </lineage>
</organism>
<comment type="caution">
    <text evidence="7">The sequence shown here is derived from an EMBL/GenBank/DDBJ whole genome shotgun (WGS) entry which is preliminary data.</text>
</comment>
<dbReference type="Pfam" id="PF00209">
    <property type="entry name" value="SNF"/>
    <property type="match status" value="2"/>
</dbReference>
<evidence type="ECO:0000256" key="6">
    <source>
        <dbReference type="SAM" id="Phobius"/>
    </source>
</evidence>
<protein>
    <submittedName>
        <fullName evidence="7">Sodium-dependent transporter</fullName>
    </submittedName>
</protein>
<feature type="transmembrane region" description="Helical" evidence="6">
    <location>
        <begin position="251"/>
        <end position="277"/>
    </location>
</feature>
<dbReference type="InterPro" id="IPR047218">
    <property type="entry name" value="YocR/YhdH-like"/>
</dbReference>
<keyword evidence="4 6" id="KW-1133">Transmembrane helix</keyword>
<feature type="transmembrane region" description="Helical" evidence="6">
    <location>
        <begin position="385"/>
        <end position="403"/>
    </location>
</feature>
<evidence type="ECO:0000256" key="2">
    <source>
        <dbReference type="ARBA" id="ARBA00022448"/>
    </source>
</evidence>
<feature type="transmembrane region" description="Helical" evidence="6">
    <location>
        <begin position="214"/>
        <end position="239"/>
    </location>
</feature>
<evidence type="ECO:0000313" key="7">
    <source>
        <dbReference type="EMBL" id="TGB02648.1"/>
    </source>
</evidence>
<feature type="transmembrane region" description="Helical" evidence="6">
    <location>
        <begin position="297"/>
        <end position="323"/>
    </location>
</feature>
<evidence type="ECO:0000256" key="4">
    <source>
        <dbReference type="ARBA" id="ARBA00022989"/>
    </source>
</evidence>
<proteinExistence type="predicted"/>
<feature type="transmembrane region" description="Helical" evidence="6">
    <location>
        <begin position="84"/>
        <end position="114"/>
    </location>
</feature>
<reference evidence="7 8" key="1">
    <citation type="journal article" date="2003" name="Int. J. Syst. Evol. Microbiol.">
        <title>Halobacillus salinus sp. nov., isolated from a salt lake on the coast of the East Sea in Korea.</title>
        <authorList>
            <person name="Yoon J.H."/>
            <person name="Kang K.H."/>
            <person name="Park Y.H."/>
        </authorList>
    </citation>
    <scope>NUCLEOTIDE SEQUENCE [LARGE SCALE GENOMIC DNA]</scope>
    <source>
        <strain evidence="7 8">HSL-3</strain>
    </source>
</reference>
<feature type="transmembrane region" description="Helical" evidence="6">
    <location>
        <begin position="174"/>
        <end position="194"/>
    </location>
</feature>
<accession>A0A4Z0GXM7</accession>
<keyword evidence="5 6" id="KW-0472">Membrane</keyword>
<dbReference type="InterPro" id="IPR000175">
    <property type="entry name" value="Na/ntran_symport"/>
</dbReference>
<gene>
    <name evidence="7" type="ORF">E4663_10825</name>
</gene>
<evidence type="ECO:0000256" key="1">
    <source>
        <dbReference type="ARBA" id="ARBA00004141"/>
    </source>
</evidence>
<dbReference type="CDD" id="cd10336">
    <property type="entry name" value="SLC6sbd_Tyt1-Like"/>
    <property type="match status" value="1"/>
</dbReference>
<dbReference type="PANTHER" id="PTHR42948:SF1">
    <property type="entry name" value="TRANSPORTER"/>
    <property type="match status" value="1"/>
</dbReference>
<dbReference type="InterPro" id="IPR037272">
    <property type="entry name" value="SNS_sf"/>
</dbReference>
<dbReference type="Proteomes" id="UP000297982">
    <property type="component" value="Unassembled WGS sequence"/>
</dbReference>
<feature type="transmembrane region" description="Helical" evidence="6">
    <location>
        <begin position="42"/>
        <end position="63"/>
    </location>
</feature>
<evidence type="ECO:0000256" key="5">
    <source>
        <dbReference type="ARBA" id="ARBA00023136"/>
    </source>
</evidence>
<dbReference type="PRINTS" id="PR00176">
    <property type="entry name" value="NANEUSMPORT"/>
</dbReference>
<dbReference type="GO" id="GO:0016020">
    <property type="term" value="C:membrane"/>
    <property type="evidence" value="ECO:0007669"/>
    <property type="project" value="UniProtKB-SubCell"/>
</dbReference>
<evidence type="ECO:0000256" key="3">
    <source>
        <dbReference type="ARBA" id="ARBA00022692"/>
    </source>
</evidence>
<name>A0A4Z0GXM7_9BACI</name>
<dbReference type="EMBL" id="SRJC01000002">
    <property type="protein sequence ID" value="TGB02648.1"/>
    <property type="molecule type" value="Genomic_DNA"/>
</dbReference>
<feature type="transmembrane region" description="Helical" evidence="6">
    <location>
        <begin position="424"/>
        <end position="449"/>
    </location>
</feature>
<keyword evidence="8" id="KW-1185">Reference proteome</keyword>
<keyword evidence="3 6" id="KW-0812">Transmembrane</keyword>
<dbReference type="STRING" id="192814.GCA_900166575_03025"/>
<dbReference type="RefSeq" id="WP_135327624.1">
    <property type="nucleotide sequence ID" value="NZ_SRJC01000002.1"/>
</dbReference>
<dbReference type="SUPFAM" id="SSF161070">
    <property type="entry name" value="SNF-like"/>
    <property type="match status" value="1"/>
</dbReference>
<dbReference type="NCBIfam" id="NF037979">
    <property type="entry name" value="Na_transp"/>
    <property type="match status" value="1"/>
</dbReference>
<feature type="transmembrane region" description="Helical" evidence="6">
    <location>
        <begin position="12"/>
        <end position="30"/>
    </location>
</feature>
<sequence>MAREKWGTKLGFMLAAMGSAVGLGNIWRFSFVAGNNGGGAFLLLYLCFVILIGVPLLLAEVSIGRKAESDVIGSFQKLAPKTPWYLTGFFGIASAFLILSFYAVVAGWAIYYFWNYINGSFFTSPAAGYEGAFGQFISHTWQPIAWTALFMILTIVIVLSGVKKGIEAANRIFMPLLAVLLIVLAIFSLSLDGASEGLKFLFTPDWSALSQPSIYIAALGQAFFSLSLGMGAMLTYGSYLKKENKLPSATLGIGLMDTFFAVISGIVIFPAVFAFGIDPSSGPPLVFITLPSIFEQMPFGGFVGLIFFFALVLASLSSSVSILEVPTAYFMRALGWSRFKTSVLMGSIMFVMGIAVSLGFGVWSGVTPIGDLGILDSMDYIASNILLPLGGLSMALLVGWFFTKSQALEATDLTDSPVAGFWHFIVKFVAPILIVIIFLNATGLLSAIFPFL</sequence>
<feature type="transmembrane region" description="Helical" evidence="6">
    <location>
        <begin position="144"/>
        <end position="162"/>
    </location>
</feature>
<keyword evidence="2" id="KW-0813">Transport</keyword>